<sequence length="38" mass="4229">MESAKQNQIGVFLEHPPISPFSLLERGLTELFSRGTPT</sequence>
<gene>
    <name evidence="1" type="ORF">PS941_03648</name>
</gene>
<dbReference type="EMBL" id="CABVJC010000006">
    <property type="protein sequence ID" value="VVQ10638.1"/>
    <property type="molecule type" value="Genomic_DNA"/>
</dbReference>
<dbReference type="AlphaFoldDB" id="A0A5E7ULL6"/>
<evidence type="ECO:0000313" key="1">
    <source>
        <dbReference type="EMBL" id="VVQ10638.1"/>
    </source>
</evidence>
<accession>A0A5E7ULL6</accession>
<reference evidence="1 2" key="1">
    <citation type="submission" date="2019-09" db="EMBL/GenBank/DDBJ databases">
        <authorList>
            <person name="Chandra G."/>
            <person name="Truman W A."/>
        </authorList>
    </citation>
    <scope>NUCLEOTIDE SEQUENCE [LARGE SCALE GENOMIC DNA]</scope>
    <source>
        <strain evidence="1">PS941</strain>
    </source>
</reference>
<protein>
    <submittedName>
        <fullName evidence="1">Uncharacterized protein</fullName>
    </submittedName>
</protein>
<dbReference type="Proteomes" id="UP000326452">
    <property type="component" value="Unassembled WGS sequence"/>
</dbReference>
<evidence type="ECO:0000313" key="2">
    <source>
        <dbReference type="Proteomes" id="UP000326452"/>
    </source>
</evidence>
<name>A0A5E7ULL6_PSEFL</name>
<organism evidence="1 2">
    <name type="scientific">Pseudomonas fluorescens</name>
    <dbReference type="NCBI Taxonomy" id="294"/>
    <lineage>
        <taxon>Bacteria</taxon>
        <taxon>Pseudomonadati</taxon>
        <taxon>Pseudomonadota</taxon>
        <taxon>Gammaproteobacteria</taxon>
        <taxon>Pseudomonadales</taxon>
        <taxon>Pseudomonadaceae</taxon>
        <taxon>Pseudomonas</taxon>
    </lineage>
</organism>
<proteinExistence type="predicted"/>